<evidence type="ECO:0000313" key="2">
    <source>
        <dbReference type="EMBL" id="UQS84012.1"/>
    </source>
</evidence>
<feature type="transmembrane region" description="Helical" evidence="1">
    <location>
        <begin position="218"/>
        <end position="234"/>
    </location>
</feature>
<organism evidence="2 3">
    <name type="scientific">Bombilactobacillus thymidiniphilus</name>
    <dbReference type="NCBI Taxonomy" id="2923363"/>
    <lineage>
        <taxon>Bacteria</taxon>
        <taxon>Bacillati</taxon>
        <taxon>Bacillota</taxon>
        <taxon>Bacilli</taxon>
        <taxon>Lactobacillales</taxon>
        <taxon>Lactobacillaceae</taxon>
        <taxon>Bombilactobacillus</taxon>
    </lineage>
</organism>
<reference evidence="2 3" key="1">
    <citation type="journal article" date="2022" name="Int. J. Syst. Evol. Microbiol.">
        <title>Apilactobacillus apisilvae sp. nov., Nicolia spurrieriana gen. nov. sp. nov., Bombilactobacillus folatiphilus sp. nov. and Bombilactobacillus thymidiniphilus sp. nov., four new lactic acid bacterial isolates from stingless bees Tetragonula carbonaria and Austroplebeia australis.</title>
        <authorList>
            <person name="Oliphant S.A."/>
            <person name="Watson-Haigh N.S."/>
            <person name="Sumby K.M."/>
            <person name="Gardner J."/>
            <person name="Groom S."/>
            <person name="Jiranek V."/>
        </authorList>
    </citation>
    <scope>NUCLEOTIDE SEQUENCE [LARGE SCALE GENOMIC DNA]</scope>
    <source>
        <strain evidence="2 3">SG4_A1</strain>
    </source>
</reference>
<keyword evidence="3" id="KW-1185">Reference proteome</keyword>
<accession>A0ABY4PFC2</accession>
<gene>
    <name evidence="2" type="ORF">MOO47_02140</name>
</gene>
<keyword evidence="1" id="KW-0472">Membrane</keyword>
<dbReference type="RefSeq" id="WP_249513196.1">
    <property type="nucleotide sequence ID" value="NZ_CP093365.1"/>
</dbReference>
<evidence type="ECO:0000313" key="3">
    <source>
        <dbReference type="Proteomes" id="UP000831947"/>
    </source>
</evidence>
<protein>
    <submittedName>
        <fullName evidence="2">Conjugal transfer protein TraX</fullName>
    </submittedName>
</protein>
<keyword evidence="1" id="KW-1133">Transmembrane helix</keyword>
<feature type="transmembrane region" description="Helical" evidence="1">
    <location>
        <begin position="160"/>
        <end position="183"/>
    </location>
</feature>
<keyword evidence="1" id="KW-0812">Transmembrane</keyword>
<feature type="transmembrane region" description="Helical" evidence="1">
    <location>
        <begin position="75"/>
        <end position="93"/>
    </location>
</feature>
<dbReference type="InterPro" id="IPR008875">
    <property type="entry name" value="TraX"/>
</dbReference>
<dbReference type="Proteomes" id="UP000831947">
    <property type="component" value="Chromosome"/>
</dbReference>
<dbReference type="EMBL" id="CP093365">
    <property type="protein sequence ID" value="UQS84012.1"/>
    <property type="molecule type" value="Genomic_DNA"/>
</dbReference>
<feature type="transmembrane region" description="Helical" evidence="1">
    <location>
        <begin position="130"/>
        <end position="154"/>
    </location>
</feature>
<feature type="transmembrane region" description="Helical" evidence="1">
    <location>
        <begin position="99"/>
        <end position="118"/>
    </location>
</feature>
<name>A0ABY4PFC2_9LACO</name>
<evidence type="ECO:0000256" key="1">
    <source>
        <dbReference type="SAM" id="Phobius"/>
    </source>
</evidence>
<dbReference type="Pfam" id="PF05857">
    <property type="entry name" value="TraX"/>
    <property type="match status" value="1"/>
</dbReference>
<sequence>MNSIIQNFKKGFSTFDLKVIGIILMLIDHLHQMFVPFGAPNWLDWFGRPVATIFFFVSVVGFSHTHNKRKYMLRLYTSMVLMSLFTFSLEKIVHYDQVILTNNIFHDLFIGTIFMLAIDKLKDNQKPIKNSIIGISLFILPFATSIIIPLLTVIKVPIPILIGVTSFVPSIALTENNLMVLLIPLMYLFRDNLKIQCLLIALTALIYGGLQLAGLMQVNQWLMIFAAILIWFYNNKKGPGIKYFFYIFYPAHIGILYLISAFLYIHH</sequence>
<proteinExistence type="predicted"/>
<feature type="transmembrane region" description="Helical" evidence="1">
    <location>
        <begin position="195"/>
        <end position="212"/>
    </location>
</feature>
<feature type="transmembrane region" description="Helical" evidence="1">
    <location>
        <begin position="20"/>
        <end position="39"/>
    </location>
</feature>
<feature type="transmembrane region" description="Helical" evidence="1">
    <location>
        <begin position="243"/>
        <end position="265"/>
    </location>
</feature>
<feature type="transmembrane region" description="Helical" evidence="1">
    <location>
        <begin position="45"/>
        <end position="63"/>
    </location>
</feature>